<accession>A0ABY4IDU2</accession>
<keyword evidence="2" id="KW-1133">Transmembrane helix</keyword>
<dbReference type="Proteomes" id="UP000831467">
    <property type="component" value="Chromosome"/>
</dbReference>
<keyword evidence="2" id="KW-0472">Membrane</keyword>
<evidence type="ECO:0000313" key="3">
    <source>
        <dbReference type="EMBL" id="UPL10702.1"/>
    </source>
</evidence>
<proteinExistence type="predicted"/>
<evidence type="ECO:0000313" key="4">
    <source>
        <dbReference type="Proteomes" id="UP000831467"/>
    </source>
</evidence>
<feature type="compositionally biased region" description="Basic and acidic residues" evidence="1">
    <location>
        <begin position="54"/>
        <end position="70"/>
    </location>
</feature>
<feature type="transmembrane region" description="Helical" evidence="2">
    <location>
        <begin position="92"/>
        <end position="113"/>
    </location>
</feature>
<keyword evidence="4" id="KW-1185">Reference proteome</keyword>
<protein>
    <submittedName>
        <fullName evidence="3">Uncharacterized protein</fullName>
    </submittedName>
</protein>
<sequence>MTDRRALRGALLAVVLAGGVLLGLLGMHALGLHGTAGAHGPGHAAVVATAPHGDAAHDRPGSAAHDRGDRAAPLASHEGSTPPSHDLAAPSAGGADGAAACVLALLGGLLLLLRHRASPALAAPAATVVLRARGTLPIPRPPSLHVLCISRT</sequence>
<feature type="region of interest" description="Disordered" evidence="1">
    <location>
        <begin position="52"/>
        <end position="91"/>
    </location>
</feature>
<evidence type="ECO:0000256" key="2">
    <source>
        <dbReference type="SAM" id="Phobius"/>
    </source>
</evidence>
<name>A0ABY4IDU2_9MICO</name>
<evidence type="ECO:0000256" key="1">
    <source>
        <dbReference type="SAM" id="MobiDB-lite"/>
    </source>
</evidence>
<dbReference type="EMBL" id="CP078076">
    <property type="protein sequence ID" value="UPL10702.1"/>
    <property type="molecule type" value="Genomic_DNA"/>
</dbReference>
<keyword evidence="2" id="KW-0812">Transmembrane</keyword>
<reference evidence="3 4" key="1">
    <citation type="submission" date="2021-06" db="EMBL/GenBank/DDBJ databases">
        <title>Genome-based taxonomic framework of Microbacterium strains isolated from marine environment, the description of four new species and reclassification of four preexisting species.</title>
        <authorList>
            <person name="Lee S.D."/>
            <person name="Kim S.-M."/>
            <person name="Byeon Y.-S."/>
            <person name="Yang H.L."/>
            <person name="Kim I.S."/>
        </authorList>
    </citation>
    <scope>NUCLEOTIDE SEQUENCE [LARGE SCALE GENOMIC DNA]</scope>
    <source>
        <strain evidence="3 4">SSW1-51</strain>
    </source>
</reference>
<dbReference type="RefSeq" id="WP_247982561.1">
    <property type="nucleotide sequence ID" value="NZ_CP078076.1"/>
</dbReference>
<organism evidence="3 4">
    <name type="scientific">Microbacterium sufflavum</name>
    <dbReference type="NCBI Taxonomy" id="2851649"/>
    <lineage>
        <taxon>Bacteria</taxon>
        <taxon>Bacillati</taxon>
        <taxon>Actinomycetota</taxon>
        <taxon>Actinomycetes</taxon>
        <taxon>Micrococcales</taxon>
        <taxon>Microbacteriaceae</taxon>
        <taxon>Microbacterium</taxon>
    </lineage>
</organism>
<gene>
    <name evidence="3" type="ORF">KV394_06105</name>
</gene>